<evidence type="ECO:0000256" key="5">
    <source>
        <dbReference type="SAM" id="Phobius"/>
    </source>
</evidence>
<dbReference type="Pfam" id="PF01544">
    <property type="entry name" value="CorA"/>
    <property type="match status" value="1"/>
</dbReference>
<keyword evidence="7" id="KW-1185">Reference proteome</keyword>
<dbReference type="Proteomes" id="UP000235371">
    <property type="component" value="Unassembled WGS sequence"/>
</dbReference>
<protein>
    <recommendedName>
        <fullName evidence="8">Cora-domain-containing protein</fullName>
    </recommendedName>
</protein>
<evidence type="ECO:0000313" key="7">
    <source>
        <dbReference type="Proteomes" id="UP000235371"/>
    </source>
</evidence>
<dbReference type="GO" id="GO:0015087">
    <property type="term" value="F:cobalt ion transmembrane transporter activity"/>
    <property type="evidence" value="ECO:0007669"/>
    <property type="project" value="TreeGrafter"/>
</dbReference>
<dbReference type="SUPFAM" id="SSF144083">
    <property type="entry name" value="Magnesium transport protein CorA, transmembrane region"/>
    <property type="match status" value="1"/>
</dbReference>
<dbReference type="STRING" id="1095630.A0A2J6TV29"/>
<evidence type="ECO:0000256" key="2">
    <source>
        <dbReference type="ARBA" id="ARBA00022692"/>
    </source>
</evidence>
<dbReference type="GO" id="GO:0005886">
    <property type="term" value="C:plasma membrane"/>
    <property type="evidence" value="ECO:0007669"/>
    <property type="project" value="UniProtKB-SubCell"/>
</dbReference>
<keyword evidence="4 5" id="KW-0472">Membrane</keyword>
<reference evidence="6 7" key="1">
    <citation type="submission" date="2016-04" db="EMBL/GenBank/DDBJ databases">
        <title>A degradative enzymes factory behind the ericoid mycorrhizal symbiosis.</title>
        <authorList>
            <consortium name="DOE Joint Genome Institute"/>
            <person name="Martino E."/>
            <person name="Morin E."/>
            <person name="Grelet G."/>
            <person name="Kuo A."/>
            <person name="Kohler A."/>
            <person name="Daghino S."/>
            <person name="Barry K."/>
            <person name="Choi C."/>
            <person name="Cichocki N."/>
            <person name="Clum A."/>
            <person name="Copeland A."/>
            <person name="Hainaut M."/>
            <person name="Haridas S."/>
            <person name="Labutti K."/>
            <person name="Lindquist E."/>
            <person name="Lipzen A."/>
            <person name="Khouja H.-R."/>
            <person name="Murat C."/>
            <person name="Ohm R."/>
            <person name="Olson A."/>
            <person name="Spatafora J."/>
            <person name="Veneault-Fourrey C."/>
            <person name="Henrissat B."/>
            <person name="Grigoriev I."/>
            <person name="Martin F."/>
            <person name="Perotto S."/>
        </authorList>
    </citation>
    <scope>NUCLEOTIDE SEQUENCE [LARGE SCALE GENOMIC DNA]</scope>
    <source>
        <strain evidence="6 7">E</strain>
    </source>
</reference>
<proteinExistence type="predicted"/>
<dbReference type="RefSeq" id="XP_024743771.1">
    <property type="nucleotide sequence ID" value="XM_024882240.1"/>
</dbReference>
<dbReference type="OrthoDB" id="1046782at2759"/>
<dbReference type="EMBL" id="KZ613740">
    <property type="protein sequence ID" value="PMD66867.1"/>
    <property type="molecule type" value="Genomic_DNA"/>
</dbReference>
<evidence type="ECO:0000256" key="3">
    <source>
        <dbReference type="ARBA" id="ARBA00022989"/>
    </source>
</evidence>
<dbReference type="InterPro" id="IPR045863">
    <property type="entry name" value="CorA_TM1_TM2"/>
</dbReference>
<sequence>MDPSIETSMQYEAFKSLAGMAEDLKGQAREETFQFLEFGADIPSKENMDDHLGLFRYYQFPVGFLTERLRSVAHSFGSCSRPTRQYSWFHFLCKDITLNANGQLKIQNPNIRKNTNQLSQEDHSWQRSGFMLCSQSNPASQMKEVTLICFGAHAWIKRCLNEHLQWKEIMNDPTALFSIIFQELYLQLDIATRMLGDVFGSMETNVLSHATLGHIAGMMDFAGLHNVSKHITHLREGSDAALHTLKRLVEHVERPASKSTSATINERTRDSLVHCETLFQSTKLRLLSLESRMANVINLSFHLVTQQDSKSMKTIAFLTLIFLPASTVASIFGSQFFNLSVDQDGVPHFIFSHWFWIMWVIVLPITAILVAIWRLPEAMASEPKQETRLSRRSLLHFGQIGELGSRIPSKEVIEMS</sequence>
<dbReference type="GeneID" id="36590317"/>
<dbReference type="InParanoid" id="A0A2J6TV29"/>
<dbReference type="InterPro" id="IPR002523">
    <property type="entry name" value="MgTranspt_CorA/ZnTranspt_ZntB"/>
</dbReference>
<dbReference type="PANTHER" id="PTHR46494:SF1">
    <property type="entry name" value="CORA FAMILY METAL ION TRANSPORTER (EUROFUNG)"/>
    <property type="match status" value="1"/>
</dbReference>
<feature type="transmembrane region" description="Helical" evidence="5">
    <location>
        <begin position="315"/>
        <end position="334"/>
    </location>
</feature>
<feature type="transmembrane region" description="Helical" evidence="5">
    <location>
        <begin position="354"/>
        <end position="375"/>
    </location>
</feature>
<keyword evidence="2 5" id="KW-0812">Transmembrane</keyword>
<evidence type="ECO:0000313" key="6">
    <source>
        <dbReference type="EMBL" id="PMD66867.1"/>
    </source>
</evidence>
<name>A0A2J6TV29_9HELO</name>
<dbReference type="GO" id="GO:0000287">
    <property type="term" value="F:magnesium ion binding"/>
    <property type="evidence" value="ECO:0007669"/>
    <property type="project" value="TreeGrafter"/>
</dbReference>
<evidence type="ECO:0000256" key="1">
    <source>
        <dbReference type="ARBA" id="ARBA00004651"/>
    </source>
</evidence>
<dbReference type="Gene3D" id="1.20.58.340">
    <property type="entry name" value="Magnesium transport protein CorA, transmembrane region"/>
    <property type="match status" value="1"/>
</dbReference>
<comment type="subcellular location">
    <subcellularLocation>
        <location evidence="1">Cell membrane</location>
        <topology evidence="1">Multi-pass membrane protein</topology>
    </subcellularLocation>
</comment>
<organism evidence="6 7">
    <name type="scientific">Hyaloscypha bicolor E</name>
    <dbReference type="NCBI Taxonomy" id="1095630"/>
    <lineage>
        <taxon>Eukaryota</taxon>
        <taxon>Fungi</taxon>
        <taxon>Dikarya</taxon>
        <taxon>Ascomycota</taxon>
        <taxon>Pezizomycotina</taxon>
        <taxon>Leotiomycetes</taxon>
        <taxon>Helotiales</taxon>
        <taxon>Hyaloscyphaceae</taxon>
        <taxon>Hyaloscypha</taxon>
        <taxon>Hyaloscypha bicolor</taxon>
    </lineage>
</organism>
<gene>
    <name evidence="6" type="ORF">K444DRAFT_623127</name>
</gene>
<evidence type="ECO:0000256" key="4">
    <source>
        <dbReference type="ARBA" id="ARBA00023136"/>
    </source>
</evidence>
<dbReference type="GO" id="GO:0015095">
    <property type="term" value="F:magnesium ion transmembrane transporter activity"/>
    <property type="evidence" value="ECO:0007669"/>
    <property type="project" value="TreeGrafter"/>
</dbReference>
<keyword evidence="3 5" id="KW-1133">Transmembrane helix</keyword>
<dbReference type="PANTHER" id="PTHR46494">
    <property type="entry name" value="CORA FAMILY METAL ION TRANSPORTER (EUROFUNG)"/>
    <property type="match status" value="1"/>
</dbReference>
<evidence type="ECO:0008006" key="8">
    <source>
        <dbReference type="Google" id="ProtNLM"/>
    </source>
</evidence>
<dbReference type="AlphaFoldDB" id="A0A2J6TV29"/>
<dbReference type="GO" id="GO:0050897">
    <property type="term" value="F:cobalt ion binding"/>
    <property type="evidence" value="ECO:0007669"/>
    <property type="project" value="TreeGrafter"/>
</dbReference>
<accession>A0A2J6TV29</accession>